<keyword evidence="3 7" id="KW-0378">Hydrolase</keyword>
<dbReference type="InterPro" id="IPR036416">
    <property type="entry name" value="Pept_tRNA_hydro_sf"/>
</dbReference>
<dbReference type="EC" id="3.1.1.29" evidence="1 7"/>
<evidence type="ECO:0000256" key="7">
    <source>
        <dbReference type="HAMAP-Rule" id="MF_00083"/>
    </source>
</evidence>
<dbReference type="PANTHER" id="PTHR17224:SF1">
    <property type="entry name" value="PEPTIDYL-TRNA HYDROLASE"/>
    <property type="match status" value="1"/>
</dbReference>
<evidence type="ECO:0000256" key="8">
    <source>
        <dbReference type="RuleBase" id="RU000673"/>
    </source>
</evidence>
<evidence type="ECO:0000313" key="10">
    <source>
        <dbReference type="EMBL" id="MBP2028077.1"/>
    </source>
</evidence>
<organism evidence="10 11">
    <name type="scientific">Acetoanaerobium pronyense</name>
    <dbReference type="NCBI Taxonomy" id="1482736"/>
    <lineage>
        <taxon>Bacteria</taxon>
        <taxon>Bacillati</taxon>
        <taxon>Bacillota</taxon>
        <taxon>Clostridia</taxon>
        <taxon>Peptostreptococcales</taxon>
        <taxon>Filifactoraceae</taxon>
        <taxon>Acetoanaerobium</taxon>
    </lineage>
</organism>
<dbReference type="PROSITE" id="PS01196">
    <property type="entry name" value="PEPT_TRNA_HYDROL_2"/>
    <property type="match status" value="1"/>
</dbReference>
<keyword evidence="2 7" id="KW-0820">tRNA-binding</keyword>
<dbReference type="RefSeq" id="WP_209661133.1">
    <property type="nucleotide sequence ID" value="NZ_JAGGLI010000020.1"/>
</dbReference>
<proteinExistence type="inferred from homology"/>
<feature type="binding site" evidence="7">
    <location>
        <position position="14"/>
    </location>
    <ligand>
        <name>tRNA</name>
        <dbReference type="ChEBI" id="CHEBI:17843"/>
    </ligand>
</feature>
<evidence type="ECO:0000256" key="6">
    <source>
        <dbReference type="ARBA" id="ARBA00050038"/>
    </source>
</evidence>
<dbReference type="Proteomes" id="UP001314903">
    <property type="component" value="Unassembled WGS sequence"/>
</dbReference>
<keyword evidence="11" id="KW-1185">Reference proteome</keyword>
<dbReference type="InterPro" id="IPR018171">
    <property type="entry name" value="Pept_tRNA_hydro_CS"/>
</dbReference>
<dbReference type="InterPro" id="IPR001328">
    <property type="entry name" value="Pept_tRNA_hydro"/>
</dbReference>
<dbReference type="Gene3D" id="3.40.50.1470">
    <property type="entry name" value="Peptidyl-tRNA hydrolase"/>
    <property type="match status" value="1"/>
</dbReference>
<dbReference type="CDD" id="cd00462">
    <property type="entry name" value="PTH"/>
    <property type="match status" value="1"/>
</dbReference>
<comment type="similarity">
    <text evidence="5 7 9">Belongs to the PTH family.</text>
</comment>
<gene>
    <name evidence="7" type="primary">pth</name>
    <name evidence="10" type="ORF">J2Z35_001876</name>
</gene>
<evidence type="ECO:0000256" key="2">
    <source>
        <dbReference type="ARBA" id="ARBA00022555"/>
    </source>
</evidence>
<dbReference type="GO" id="GO:0004045">
    <property type="term" value="F:peptidyl-tRNA hydrolase activity"/>
    <property type="evidence" value="ECO:0007669"/>
    <property type="project" value="UniProtKB-EC"/>
</dbReference>
<comment type="subcellular location">
    <subcellularLocation>
        <location evidence="7">Cytoplasm</location>
    </subcellularLocation>
</comment>
<comment type="function">
    <text evidence="7">Hydrolyzes ribosome-free peptidyl-tRNAs (with 1 or more amino acids incorporated), which drop off the ribosome during protein synthesis, or as a result of ribosome stalling.</text>
</comment>
<accession>A0ABS4KJW1</accession>
<reference evidence="10 11" key="1">
    <citation type="submission" date="2021-03" db="EMBL/GenBank/DDBJ databases">
        <title>Genomic Encyclopedia of Type Strains, Phase IV (KMG-IV): sequencing the most valuable type-strain genomes for metagenomic binning, comparative biology and taxonomic classification.</title>
        <authorList>
            <person name="Goeker M."/>
        </authorList>
    </citation>
    <scope>NUCLEOTIDE SEQUENCE [LARGE SCALE GENOMIC DNA]</scope>
    <source>
        <strain evidence="10 11">DSM 27512</strain>
    </source>
</reference>
<comment type="caution">
    <text evidence="10">The sequence shown here is derived from an EMBL/GenBank/DDBJ whole genome shotgun (WGS) entry which is preliminary data.</text>
</comment>
<comment type="subunit">
    <text evidence="7">Monomer.</text>
</comment>
<keyword evidence="4 7" id="KW-0694">RNA-binding</keyword>
<feature type="binding site" evidence="7">
    <location>
        <position position="112"/>
    </location>
    <ligand>
        <name>tRNA</name>
        <dbReference type="ChEBI" id="CHEBI:17843"/>
    </ligand>
</feature>
<feature type="binding site" evidence="7">
    <location>
        <position position="66"/>
    </location>
    <ligand>
        <name>tRNA</name>
        <dbReference type="ChEBI" id="CHEBI:17843"/>
    </ligand>
</feature>
<dbReference type="PROSITE" id="PS01195">
    <property type="entry name" value="PEPT_TRNA_HYDROL_1"/>
    <property type="match status" value="1"/>
</dbReference>
<evidence type="ECO:0000256" key="9">
    <source>
        <dbReference type="RuleBase" id="RU004320"/>
    </source>
</evidence>
<evidence type="ECO:0000313" key="11">
    <source>
        <dbReference type="Proteomes" id="UP001314903"/>
    </source>
</evidence>
<comment type="catalytic activity">
    <reaction evidence="7 8">
        <text>an N-acyl-L-alpha-aminoacyl-tRNA + H2O = an N-acyl-L-amino acid + a tRNA + H(+)</text>
        <dbReference type="Rhea" id="RHEA:54448"/>
        <dbReference type="Rhea" id="RHEA-COMP:10123"/>
        <dbReference type="Rhea" id="RHEA-COMP:13883"/>
        <dbReference type="ChEBI" id="CHEBI:15377"/>
        <dbReference type="ChEBI" id="CHEBI:15378"/>
        <dbReference type="ChEBI" id="CHEBI:59874"/>
        <dbReference type="ChEBI" id="CHEBI:78442"/>
        <dbReference type="ChEBI" id="CHEBI:138191"/>
        <dbReference type="EC" id="3.1.1.29"/>
    </reaction>
</comment>
<dbReference type="NCBIfam" id="TIGR00447">
    <property type="entry name" value="pth"/>
    <property type="match status" value="1"/>
</dbReference>
<dbReference type="PANTHER" id="PTHR17224">
    <property type="entry name" value="PEPTIDYL-TRNA HYDROLASE"/>
    <property type="match status" value="1"/>
</dbReference>
<sequence length="186" mass="20903">MYVIVGLGNPGNKYERTRHNVGFIAIDLIAAKHGIKVNKLKFKALVGEGFIGNEKVLLVKPQTFMNLSGESLREICKFYKVKNEEIFVLYDDIDLDVGRLRIRKKGSSGTHNGMKSIIYSLGFDDFPRFRIGVSKPQNGQDLASFVLSKFRDDEIKDISRAIDSSVEAVEVAIKEGIEKSMNLFNI</sequence>
<comment type="function">
    <text evidence="7">Catalyzes the release of premature peptidyl moieties from peptidyl-tRNA molecules trapped in stalled 50S ribosomal subunits, and thus maintains levels of free tRNAs and 50S ribosomes.</text>
</comment>
<name>A0ABS4KJW1_9FIRM</name>
<evidence type="ECO:0000256" key="4">
    <source>
        <dbReference type="ARBA" id="ARBA00022884"/>
    </source>
</evidence>
<evidence type="ECO:0000256" key="5">
    <source>
        <dbReference type="ARBA" id="ARBA00038063"/>
    </source>
</evidence>
<feature type="site" description="Discriminates between blocked and unblocked aminoacyl-tRNA" evidence="7">
    <location>
        <position position="9"/>
    </location>
</feature>
<protein>
    <recommendedName>
        <fullName evidence="6 7">Peptidyl-tRNA hydrolase</fullName>
        <shortName evidence="7">Pth</shortName>
        <ecNumber evidence="1 7">3.1.1.29</ecNumber>
    </recommendedName>
</protein>
<feature type="site" description="Stabilizes the basic form of H active site to accept a proton" evidence="7">
    <location>
        <position position="91"/>
    </location>
</feature>
<keyword evidence="7" id="KW-0963">Cytoplasm</keyword>
<dbReference type="SUPFAM" id="SSF53178">
    <property type="entry name" value="Peptidyl-tRNA hydrolase-like"/>
    <property type="match status" value="1"/>
</dbReference>
<dbReference type="Pfam" id="PF01195">
    <property type="entry name" value="Pept_tRNA_hydro"/>
    <property type="match status" value="1"/>
</dbReference>
<feature type="active site" description="Proton acceptor" evidence="7">
    <location>
        <position position="19"/>
    </location>
</feature>
<evidence type="ECO:0000256" key="1">
    <source>
        <dbReference type="ARBA" id="ARBA00013260"/>
    </source>
</evidence>
<dbReference type="HAMAP" id="MF_00083">
    <property type="entry name" value="Pept_tRNA_hydro_bact"/>
    <property type="match status" value="1"/>
</dbReference>
<feature type="binding site" evidence="7">
    <location>
        <position position="64"/>
    </location>
    <ligand>
        <name>tRNA</name>
        <dbReference type="ChEBI" id="CHEBI:17843"/>
    </ligand>
</feature>
<dbReference type="EMBL" id="JAGGLI010000020">
    <property type="protein sequence ID" value="MBP2028077.1"/>
    <property type="molecule type" value="Genomic_DNA"/>
</dbReference>
<evidence type="ECO:0000256" key="3">
    <source>
        <dbReference type="ARBA" id="ARBA00022801"/>
    </source>
</evidence>